<accession>A0A2R6W2T7</accession>
<keyword evidence="2" id="KW-1185">Reference proteome</keyword>
<dbReference type="Proteomes" id="UP000244005">
    <property type="component" value="Unassembled WGS sequence"/>
</dbReference>
<proteinExistence type="predicted"/>
<organism evidence="1 2">
    <name type="scientific">Marchantia polymorpha</name>
    <name type="common">Common liverwort</name>
    <name type="synonym">Marchantia aquatica</name>
    <dbReference type="NCBI Taxonomy" id="3197"/>
    <lineage>
        <taxon>Eukaryota</taxon>
        <taxon>Viridiplantae</taxon>
        <taxon>Streptophyta</taxon>
        <taxon>Embryophyta</taxon>
        <taxon>Marchantiophyta</taxon>
        <taxon>Marchantiopsida</taxon>
        <taxon>Marchantiidae</taxon>
        <taxon>Marchantiales</taxon>
        <taxon>Marchantiaceae</taxon>
        <taxon>Marchantia</taxon>
    </lineage>
</organism>
<sequence>MDTTAHARPSSPMAAQTTILIDGSFGISPPSSSISAREGIRGCCPGLEIDSWQKVCSLGTLPSMQDCLGRRSSSGKEGGCARSSSLLRAARGFGLALEQVVVRRRRQPSDCQP</sequence>
<dbReference type="EMBL" id="KZ772841">
    <property type="protein sequence ID" value="PTQ28167.1"/>
    <property type="molecule type" value="Genomic_DNA"/>
</dbReference>
<gene>
    <name evidence="1" type="ORF">MARPO_0171s0009</name>
</gene>
<protein>
    <submittedName>
        <fullName evidence="1">Uncharacterized protein</fullName>
    </submittedName>
</protein>
<dbReference type="AlphaFoldDB" id="A0A2R6W2T7"/>
<name>A0A2R6W2T7_MARPO</name>
<dbReference type="Gramene" id="Mp5g06740.1">
    <property type="protein sequence ID" value="Mp5g06740.1.cds1"/>
    <property type="gene ID" value="Mp5g06740"/>
</dbReference>
<reference evidence="2" key="1">
    <citation type="journal article" date="2017" name="Cell">
        <title>Insights into land plant evolution garnered from the Marchantia polymorpha genome.</title>
        <authorList>
            <person name="Bowman J.L."/>
            <person name="Kohchi T."/>
            <person name="Yamato K.T."/>
            <person name="Jenkins J."/>
            <person name="Shu S."/>
            <person name="Ishizaki K."/>
            <person name="Yamaoka S."/>
            <person name="Nishihama R."/>
            <person name="Nakamura Y."/>
            <person name="Berger F."/>
            <person name="Adam C."/>
            <person name="Aki S.S."/>
            <person name="Althoff F."/>
            <person name="Araki T."/>
            <person name="Arteaga-Vazquez M.A."/>
            <person name="Balasubrmanian S."/>
            <person name="Barry K."/>
            <person name="Bauer D."/>
            <person name="Boehm C.R."/>
            <person name="Briginshaw L."/>
            <person name="Caballero-Perez J."/>
            <person name="Catarino B."/>
            <person name="Chen F."/>
            <person name="Chiyoda S."/>
            <person name="Chovatia M."/>
            <person name="Davies K.M."/>
            <person name="Delmans M."/>
            <person name="Demura T."/>
            <person name="Dierschke T."/>
            <person name="Dolan L."/>
            <person name="Dorantes-Acosta A.E."/>
            <person name="Eklund D.M."/>
            <person name="Florent S.N."/>
            <person name="Flores-Sandoval E."/>
            <person name="Fujiyama A."/>
            <person name="Fukuzawa H."/>
            <person name="Galik B."/>
            <person name="Grimanelli D."/>
            <person name="Grimwood J."/>
            <person name="Grossniklaus U."/>
            <person name="Hamada T."/>
            <person name="Haseloff J."/>
            <person name="Hetherington A.J."/>
            <person name="Higo A."/>
            <person name="Hirakawa Y."/>
            <person name="Hundley H.N."/>
            <person name="Ikeda Y."/>
            <person name="Inoue K."/>
            <person name="Inoue S.I."/>
            <person name="Ishida S."/>
            <person name="Jia Q."/>
            <person name="Kakita M."/>
            <person name="Kanazawa T."/>
            <person name="Kawai Y."/>
            <person name="Kawashima T."/>
            <person name="Kennedy M."/>
            <person name="Kinose K."/>
            <person name="Kinoshita T."/>
            <person name="Kohara Y."/>
            <person name="Koide E."/>
            <person name="Komatsu K."/>
            <person name="Kopischke S."/>
            <person name="Kubo M."/>
            <person name="Kyozuka J."/>
            <person name="Lagercrantz U."/>
            <person name="Lin S.S."/>
            <person name="Lindquist E."/>
            <person name="Lipzen A.M."/>
            <person name="Lu C.W."/>
            <person name="De Luna E."/>
            <person name="Martienssen R.A."/>
            <person name="Minamino N."/>
            <person name="Mizutani M."/>
            <person name="Mizutani M."/>
            <person name="Mochizuki N."/>
            <person name="Monte I."/>
            <person name="Mosher R."/>
            <person name="Nagasaki H."/>
            <person name="Nakagami H."/>
            <person name="Naramoto S."/>
            <person name="Nishitani K."/>
            <person name="Ohtani M."/>
            <person name="Okamoto T."/>
            <person name="Okumura M."/>
            <person name="Phillips J."/>
            <person name="Pollak B."/>
            <person name="Reinders A."/>
            <person name="Rovekamp M."/>
            <person name="Sano R."/>
            <person name="Sawa S."/>
            <person name="Schmid M.W."/>
            <person name="Shirakawa M."/>
            <person name="Solano R."/>
            <person name="Spunde A."/>
            <person name="Suetsugu N."/>
            <person name="Sugano S."/>
            <person name="Sugiyama A."/>
            <person name="Sun R."/>
            <person name="Suzuki Y."/>
            <person name="Takenaka M."/>
            <person name="Takezawa D."/>
            <person name="Tomogane H."/>
            <person name="Tsuzuki M."/>
            <person name="Ueda T."/>
            <person name="Umeda M."/>
            <person name="Ward J.M."/>
            <person name="Watanabe Y."/>
            <person name="Yazaki K."/>
            <person name="Yokoyama R."/>
            <person name="Yoshitake Y."/>
            <person name="Yotsui I."/>
            <person name="Zachgo S."/>
            <person name="Schmutz J."/>
        </authorList>
    </citation>
    <scope>NUCLEOTIDE SEQUENCE [LARGE SCALE GENOMIC DNA]</scope>
    <source>
        <strain evidence="2">Tak-1</strain>
    </source>
</reference>
<evidence type="ECO:0000313" key="2">
    <source>
        <dbReference type="Proteomes" id="UP000244005"/>
    </source>
</evidence>
<evidence type="ECO:0000313" key="1">
    <source>
        <dbReference type="EMBL" id="PTQ28167.1"/>
    </source>
</evidence>